<feature type="transmembrane region" description="Helical" evidence="7">
    <location>
        <begin position="56"/>
        <end position="79"/>
    </location>
</feature>
<reference evidence="8" key="3">
    <citation type="submission" date="2025-09" db="UniProtKB">
        <authorList>
            <consortium name="Ensembl"/>
        </authorList>
    </citation>
    <scope>IDENTIFICATION</scope>
</reference>
<reference evidence="8 9" key="1">
    <citation type="submission" date="2020-10" db="EMBL/GenBank/DDBJ databases">
        <title>Pygocentrus nattereri (red-bellied piranha) genome, fPygNat1, primary haplotype.</title>
        <authorList>
            <person name="Myers G."/>
            <person name="Meyer A."/>
            <person name="Karagic N."/>
            <person name="Pippel M."/>
            <person name="Winkler S."/>
            <person name="Tracey A."/>
            <person name="Wood J."/>
            <person name="Formenti G."/>
            <person name="Howe K."/>
            <person name="Fedrigo O."/>
            <person name="Jarvis E.D."/>
        </authorList>
    </citation>
    <scope>NUCLEOTIDE SEQUENCE [LARGE SCALE GENOMIC DNA]</scope>
</reference>
<evidence type="ECO:0000256" key="7">
    <source>
        <dbReference type="RuleBase" id="RU361218"/>
    </source>
</evidence>
<keyword evidence="4 7" id="KW-1133">Transmembrane helix</keyword>
<dbReference type="InterPro" id="IPR008952">
    <property type="entry name" value="Tetraspanin_EC2_sf"/>
</dbReference>
<feature type="disulfide bond" evidence="6">
    <location>
        <begin position="152"/>
        <end position="198"/>
    </location>
</feature>
<evidence type="ECO:0000256" key="6">
    <source>
        <dbReference type="PIRSR" id="PIRSR002419-1"/>
    </source>
</evidence>
<dbReference type="SUPFAM" id="SSF48652">
    <property type="entry name" value="Tetraspanin"/>
    <property type="match status" value="1"/>
</dbReference>
<dbReference type="InterPro" id="IPR000301">
    <property type="entry name" value="Tetraspanin_animals"/>
</dbReference>
<sequence length="237" mass="25675">MWILKVIMCIFNGVIFMAGGAAVLLGILVEMNSKYLRTVLNQIKDSPPALAQVGNVGYLLIAVGAVLAIIGFLGCCGALCESKCMLLTFFVIILIVFLAEVVAAVIILLFQSTAQKLLEDIRQKAAQSIKSSYGEDKRFTTAWNETMNLMKCCGCNDYKDFTESPFVKNNSQYPNSCCHGKPAKCTSGEAKTARVTGCFDALVKLIKDNSSWLAGVAICIVAIEVCAMIVAILLYKN</sequence>
<evidence type="ECO:0000313" key="8">
    <source>
        <dbReference type="Ensembl" id="ENSPNAP00000004216.1"/>
    </source>
</evidence>
<evidence type="ECO:0000256" key="5">
    <source>
        <dbReference type="ARBA" id="ARBA00023136"/>
    </source>
</evidence>
<evidence type="ECO:0000256" key="2">
    <source>
        <dbReference type="ARBA" id="ARBA00006840"/>
    </source>
</evidence>
<keyword evidence="6" id="KW-1015">Disulfide bond</keyword>
<evidence type="ECO:0000313" key="9">
    <source>
        <dbReference type="Proteomes" id="UP001501920"/>
    </source>
</evidence>
<organism evidence="8 9">
    <name type="scientific">Pygocentrus nattereri</name>
    <name type="common">Red-bellied piranha</name>
    <dbReference type="NCBI Taxonomy" id="42514"/>
    <lineage>
        <taxon>Eukaryota</taxon>
        <taxon>Metazoa</taxon>
        <taxon>Chordata</taxon>
        <taxon>Craniata</taxon>
        <taxon>Vertebrata</taxon>
        <taxon>Euteleostomi</taxon>
        <taxon>Actinopterygii</taxon>
        <taxon>Neopterygii</taxon>
        <taxon>Teleostei</taxon>
        <taxon>Ostariophysi</taxon>
        <taxon>Characiformes</taxon>
        <taxon>Characoidei</taxon>
        <taxon>Pygocentrus</taxon>
    </lineage>
</organism>
<dbReference type="PANTHER" id="PTHR19282:SF561">
    <property type="entry name" value="TETRASPANIN"/>
    <property type="match status" value="1"/>
</dbReference>
<dbReference type="PANTHER" id="PTHR19282">
    <property type="entry name" value="TETRASPANIN"/>
    <property type="match status" value="1"/>
</dbReference>
<proteinExistence type="inferred from homology"/>
<dbReference type="Pfam" id="PF00335">
    <property type="entry name" value="Tetraspanin"/>
    <property type="match status" value="1"/>
</dbReference>
<dbReference type="InterPro" id="IPR018499">
    <property type="entry name" value="Tetraspanin/Peripherin"/>
</dbReference>
<dbReference type="OMA" id="TTAWNET"/>
<dbReference type="RefSeq" id="XP_017567652.1">
    <property type="nucleotide sequence ID" value="XM_017712163.2"/>
</dbReference>
<keyword evidence="3 7" id="KW-0812">Transmembrane</keyword>
<reference evidence="8" key="2">
    <citation type="submission" date="2025-08" db="UniProtKB">
        <authorList>
            <consortium name="Ensembl"/>
        </authorList>
    </citation>
    <scope>IDENTIFICATION</scope>
</reference>
<evidence type="ECO:0000256" key="1">
    <source>
        <dbReference type="ARBA" id="ARBA00004141"/>
    </source>
</evidence>
<name>A0A3B4C076_PYGNA</name>
<feature type="transmembrane region" description="Helical" evidence="7">
    <location>
        <begin position="212"/>
        <end position="235"/>
    </location>
</feature>
<evidence type="ECO:0000256" key="3">
    <source>
        <dbReference type="ARBA" id="ARBA00022692"/>
    </source>
</evidence>
<keyword evidence="9" id="KW-1185">Reference proteome</keyword>
<dbReference type="Gene3D" id="1.10.1450.10">
    <property type="entry name" value="Tetraspanin"/>
    <property type="match status" value="1"/>
</dbReference>
<keyword evidence="5 7" id="KW-0472">Membrane</keyword>
<dbReference type="OrthoDB" id="10033535at2759"/>
<dbReference type="GO" id="GO:0005886">
    <property type="term" value="C:plasma membrane"/>
    <property type="evidence" value="ECO:0007669"/>
    <property type="project" value="TreeGrafter"/>
</dbReference>
<dbReference type="Ensembl" id="ENSPNAT00000007371.2">
    <property type="protein sequence ID" value="ENSPNAP00000004216.1"/>
    <property type="gene ID" value="ENSPNAG00000010664.2"/>
</dbReference>
<dbReference type="AlphaFoldDB" id="A0A3B4C076"/>
<feature type="transmembrane region" description="Helical" evidence="7">
    <location>
        <begin position="7"/>
        <end position="29"/>
    </location>
</feature>
<evidence type="ECO:0000256" key="4">
    <source>
        <dbReference type="ARBA" id="ARBA00022989"/>
    </source>
</evidence>
<dbReference type="GeneID" id="108435978"/>
<protein>
    <recommendedName>
        <fullName evidence="7">Tetraspanin</fullName>
    </recommendedName>
</protein>
<dbReference type="PIRSF" id="PIRSF002419">
    <property type="entry name" value="Tetraspanin"/>
    <property type="match status" value="1"/>
</dbReference>
<accession>A0A3B4C076</accession>
<feature type="transmembrane region" description="Helical" evidence="7">
    <location>
        <begin position="86"/>
        <end position="110"/>
    </location>
</feature>
<feature type="disulfide bond" evidence="6">
    <location>
        <begin position="153"/>
        <end position="178"/>
    </location>
</feature>
<comment type="similarity">
    <text evidence="2 7">Belongs to the tetraspanin (TM4SF) family.</text>
</comment>
<dbReference type="STRING" id="42514.ENSPNAP00000004216"/>
<dbReference type="GeneTree" id="ENSGT00940000164506"/>
<dbReference type="PRINTS" id="PR00259">
    <property type="entry name" value="TMFOUR"/>
</dbReference>
<comment type="subcellular location">
    <subcellularLocation>
        <location evidence="1 7">Membrane</location>
        <topology evidence="1 7">Multi-pass membrane protein</topology>
    </subcellularLocation>
</comment>
<dbReference type="Proteomes" id="UP001501920">
    <property type="component" value="Chromosome 12"/>
</dbReference>